<protein>
    <submittedName>
        <fullName evidence="2">Uu.00g099590.m01.CDS01</fullName>
    </submittedName>
</protein>
<dbReference type="Pfam" id="PF13917">
    <property type="entry name" value="zf-CCHC_3"/>
    <property type="match status" value="1"/>
</dbReference>
<feature type="region of interest" description="Disordered" evidence="1">
    <location>
        <begin position="75"/>
        <end position="104"/>
    </location>
</feature>
<evidence type="ECO:0000313" key="2">
    <source>
        <dbReference type="EMBL" id="CAJ2502565.1"/>
    </source>
</evidence>
<evidence type="ECO:0000256" key="1">
    <source>
        <dbReference type="SAM" id="MobiDB-lite"/>
    </source>
</evidence>
<dbReference type="Proteomes" id="UP001295740">
    <property type="component" value="Unassembled WGS sequence"/>
</dbReference>
<sequence>MSTVPGLMMTLTIAARHYSYECKASTQERPYISRPSRTQQLLNPKLVPKLTSDVPDALQKTKGLADEELAKREAERAKKRELERDEDDLDEDLPKRKRSASFDSHPGLLNHLLEEGDKARHRLAVLRETSHTILLVTTIDKVLRALPDAPGMIARQSGQDVKLLEMNLRGAVLRTADVESTPKVQADRHHGNRADASAQGRQSGLEGVTAVS</sequence>
<dbReference type="EMBL" id="CAUWAG010000004">
    <property type="protein sequence ID" value="CAJ2502565.1"/>
    <property type="molecule type" value="Genomic_DNA"/>
</dbReference>
<feature type="region of interest" description="Disordered" evidence="1">
    <location>
        <begin position="180"/>
        <end position="212"/>
    </location>
</feature>
<proteinExistence type="predicted"/>
<accession>A0AAI8VCS7</accession>
<name>A0AAI8VCS7_9PEZI</name>
<comment type="caution">
    <text evidence="2">The sequence shown here is derived from an EMBL/GenBank/DDBJ whole genome shotgun (WGS) entry which is preliminary data.</text>
</comment>
<gene>
    <name evidence="2" type="ORF">KHLLAP_LOCUS3033</name>
</gene>
<evidence type="ECO:0000313" key="3">
    <source>
        <dbReference type="Proteomes" id="UP001295740"/>
    </source>
</evidence>
<organism evidence="2 3">
    <name type="scientific">Anthostomella pinea</name>
    <dbReference type="NCBI Taxonomy" id="933095"/>
    <lineage>
        <taxon>Eukaryota</taxon>
        <taxon>Fungi</taxon>
        <taxon>Dikarya</taxon>
        <taxon>Ascomycota</taxon>
        <taxon>Pezizomycotina</taxon>
        <taxon>Sordariomycetes</taxon>
        <taxon>Xylariomycetidae</taxon>
        <taxon>Xylariales</taxon>
        <taxon>Xylariaceae</taxon>
        <taxon>Anthostomella</taxon>
    </lineage>
</organism>
<dbReference type="AlphaFoldDB" id="A0AAI8VCS7"/>
<keyword evidence="3" id="KW-1185">Reference proteome</keyword>
<reference evidence="2" key="1">
    <citation type="submission" date="2023-10" db="EMBL/GenBank/DDBJ databases">
        <authorList>
            <person name="Hackl T."/>
        </authorList>
    </citation>
    <scope>NUCLEOTIDE SEQUENCE</scope>
</reference>